<reference evidence="2" key="1">
    <citation type="submission" date="2020-03" db="EMBL/GenBank/DDBJ databases">
        <authorList>
            <person name="Weist P."/>
        </authorList>
    </citation>
    <scope>NUCLEOTIDE SEQUENCE</scope>
</reference>
<protein>
    <submittedName>
        <fullName evidence="2">Uncharacterized protein</fullName>
    </submittedName>
</protein>
<accession>A0A9N7YHP8</accession>
<evidence type="ECO:0000313" key="3">
    <source>
        <dbReference type="Proteomes" id="UP001153269"/>
    </source>
</evidence>
<proteinExistence type="predicted"/>
<dbReference type="AlphaFoldDB" id="A0A9N7YHP8"/>
<name>A0A9N7YHP8_PLEPL</name>
<evidence type="ECO:0000313" key="2">
    <source>
        <dbReference type="EMBL" id="CAB1425911.1"/>
    </source>
</evidence>
<sequence>MPSSSLLFPHYILQSSATTSTNARPPSRLHHSSFTQTQTSPPLNLLSQLHTSQSSPTTSVMPHPSAAIIPSPSRPLALPLTILPSISSFVPPSPFSISPFCPVLSCVFSPSPPPTTMLHSCAEAD</sequence>
<organism evidence="2 3">
    <name type="scientific">Pleuronectes platessa</name>
    <name type="common">European plaice</name>
    <dbReference type="NCBI Taxonomy" id="8262"/>
    <lineage>
        <taxon>Eukaryota</taxon>
        <taxon>Metazoa</taxon>
        <taxon>Chordata</taxon>
        <taxon>Craniata</taxon>
        <taxon>Vertebrata</taxon>
        <taxon>Euteleostomi</taxon>
        <taxon>Actinopterygii</taxon>
        <taxon>Neopterygii</taxon>
        <taxon>Teleostei</taxon>
        <taxon>Neoteleostei</taxon>
        <taxon>Acanthomorphata</taxon>
        <taxon>Carangaria</taxon>
        <taxon>Pleuronectiformes</taxon>
        <taxon>Pleuronectoidei</taxon>
        <taxon>Pleuronectidae</taxon>
        <taxon>Pleuronectes</taxon>
    </lineage>
</organism>
<comment type="caution">
    <text evidence="2">The sequence shown here is derived from an EMBL/GenBank/DDBJ whole genome shotgun (WGS) entry which is preliminary data.</text>
</comment>
<feature type="region of interest" description="Disordered" evidence="1">
    <location>
        <begin position="17"/>
        <end position="66"/>
    </location>
</feature>
<keyword evidence="3" id="KW-1185">Reference proteome</keyword>
<feature type="compositionally biased region" description="Polar residues" evidence="1">
    <location>
        <begin position="32"/>
        <end position="60"/>
    </location>
</feature>
<gene>
    <name evidence="2" type="ORF">PLEPLA_LOCUS13845</name>
</gene>
<evidence type="ECO:0000256" key="1">
    <source>
        <dbReference type="SAM" id="MobiDB-lite"/>
    </source>
</evidence>
<dbReference type="EMBL" id="CADEAL010000846">
    <property type="protein sequence ID" value="CAB1425911.1"/>
    <property type="molecule type" value="Genomic_DNA"/>
</dbReference>
<dbReference type="Proteomes" id="UP001153269">
    <property type="component" value="Unassembled WGS sequence"/>
</dbReference>